<geneLocation type="plasmid" evidence="2">
    <name>ppaby4</name>
</geneLocation>
<dbReference type="EMBL" id="CP015095">
    <property type="protein sequence ID" value="APZ55257.1"/>
    <property type="molecule type" value="Genomic_DNA"/>
</dbReference>
<dbReference type="Proteomes" id="UP000187059">
    <property type="component" value="Plasmid pPABY4"/>
</dbReference>
<sequence>MQDCLLLSCQLRRARLEIRHAGCGSFPARAGLCLAARDLRDGPPPRATQMSYHLGRCACGAVVSSLRRPGVCRGAKWPGAATEETYYPT</sequence>
<proteinExistence type="predicted"/>
<reference evidence="1 2" key="1">
    <citation type="submission" date="2016-04" db="EMBL/GenBank/DDBJ databases">
        <title>Deep-sea bacteria in the southern Pacific.</title>
        <authorList>
            <person name="Tang K."/>
        </authorList>
    </citation>
    <scope>NUCLEOTIDE SEQUENCE [LARGE SCALE GENOMIC DNA]</scope>
    <source>
        <strain evidence="1 2">JLT2014</strain>
        <plasmid evidence="2">ppaby4</plasmid>
    </source>
</reference>
<evidence type="ECO:0000313" key="1">
    <source>
        <dbReference type="EMBL" id="APZ55257.1"/>
    </source>
</evidence>
<protein>
    <submittedName>
        <fullName evidence="1">Uncharacterized protein</fullName>
    </submittedName>
</protein>
<accession>A0A1P8V0V3</accession>
<evidence type="ECO:0000313" key="2">
    <source>
        <dbReference type="Proteomes" id="UP000187059"/>
    </source>
</evidence>
<keyword evidence="1" id="KW-0614">Plasmid</keyword>
<organism evidence="1 2">
    <name type="scientific">Salipiger abyssi</name>
    <dbReference type="NCBI Taxonomy" id="1250539"/>
    <lineage>
        <taxon>Bacteria</taxon>
        <taxon>Pseudomonadati</taxon>
        <taxon>Pseudomonadota</taxon>
        <taxon>Alphaproteobacteria</taxon>
        <taxon>Rhodobacterales</taxon>
        <taxon>Roseobacteraceae</taxon>
        <taxon>Salipiger</taxon>
    </lineage>
</organism>
<dbReference type="KEGG" id="paby:Ga0080574_TMP4975"/>
<dbReference type="AlphaFoldDB" id="A0A1P8V0V3"/>
<gene>
    <name evidence="1" type="ORF">Ga0080574_TMP4975</name>
</gene>
<name>A0A1P8V0V3_9RHOB</name>
<keyword evidence="2" id="KW-1185">Reference proteome</keyword>